<comment type="similarity">
    <text evidence="1 4">Belongs to the eukaryotic ribosomal protein eS7 family.</text>
</comment>
<dbReference type="Pfam" id="PF01251">
    <property type="entry name" value="Ribosomal_S7e"/>
    <property type="match status" value="1"/>
</dbReference>
<evidence type="ECO:0000313" key="5">
    <source>
        <dbReference type="EMBL" id="VDD86279.1"/>
    </source>
</evidence>
<evidence type="ECO:0000256" key="2">
    <source>
        <dbReference type="ARBA" id="ARBA00022980"/>
    </source>
</evidence>
<dbReference type="GO" id="GO:0006364">
    <property type="term" value="P:rRNA processing"/>
    <property type="evidence" value="ECO:0007669"/>
    <property type="project" value="TreeGrafter"/>
</dbReference>
<dbReference type="OrthoDB" id="1724687at2759"/>
<dbReference type="GO" id="GO:0003735">
    <property type="term" value="F:structural constituent of ribosome"/>
    <property type="evidence" value="ECO:0007669"/>
    <property type="project" value="InterPro"/>
</dbReference>
<dbReference type="InterPro" id="IPR000554">
    <property type="entry name" value="Ribosomal_eS7"/>
</dbReference>
<dbReference type="STRING" id="51028.A0A0N4UW64"/>
<keyword evidence="2 4" id="KW-0689">Ribosomal protein</keyword>
<organism evidence="7">
    <name type="scientific">Enterobius vermicularis</name>
    <name type="common">Human pinworm</name>
    <dbReference type="NCBI Taxonomy" id="51028"/>
    <lineage>
        <taxon>Eukaryota</taxon>
        <taxon>Metazoa</taxon>
        <taxon>Ecdysozoa</taxon>
        <taxon>Nematoda</taxon>
        <taxon>Chromadorea</taxon>
        <taxon>Rhabditida</taxon>
        <taxon>Spirurina</taxon>
        <taxon>Oxyuridomorpha</taxon>
        <taxon>Oxyuroidea</taxon>
        <taxon>Oxyuridae</taxon>
        <taxon>Enterobius</taxon>
    </lineage>
</organism>
<keyword evidence="6" id="KW-1185">Reference proteome</keyword>
<evidence type="ECO:0000256" key="4">
    <source>
        <dbReference type="RuleBase" id="RU364105"/>
    </source>
</evidence>
<dbReference type="GO" id="GO:0042274">
    <property type="term" value="P:ribosomal small subunit biogenesis"/>
    <property type="evidence" value="ECO:0007669"/>
    <property type="project" value="TreeGrafter"/>
</dbReference>
<proteinExistence type="inferred from homology"/>
<dbReference type="PANTHER" id="PTHR11278:SF0">
    <property type="entry name" value="SMALL RIBOSOMAL SUBUNIT PROTEIN ES7"/>
    <property type="match status" value="1"/>
</dbReference>
<reference evidence="7" key="1">
    <citation type="submission" date="2017-02" db="UniProtKB">
        <authorList>
            <consortium name="WormBaseParasite"/>
        </authorList>
    </citation>
    <scope>IDENTIFICATION</scope>
</reference>
<dbReference type="GO" id="GO:0030686">
    <property type="term" value="C:90S preribosome"/>
    <property type="evidence" value="ECO:0007669"/>
    <property type="project" value="TreeGrafter"/>
</dbReference>
<dbReference type="EMBL" id="UXUI01007209">
    <property type="protein sequence ID" value="VDD86279.1"/>
    <property type="molecule type" value="Genomic_DNA"/>
</dbReference>
<keyword evidence="3 4" id="KW-0687">Ribonucleoprotein</keyword>
<dbReference type="Proteomes" id="UP000274131">
    <property type="component" value="Unassembled WGS sequence"/>
</dbReference>
<reference evidence="5 6" key="2">
    <citation type="submission" date="2018-10" db="EMBL/GenBank/DDBJ databases">
        <authorList>
            <consortium name="Pathogen Informatics"/>
        </authorList>
    </citation>
    <scope>NUCLEOTIDE SEQUENCE [LARGE SCALE GENOMIC DNA]</scope>
</reference>
<dbReference type="GO" id="GO:0006412">
    <property type="term" value="P:translation"/>
    <property type="evidence" value="ECO:0007669"/>
    <property type="project" value="InterPro"/>
</dbReference>
<dbReference type="GO" id="GO:0032040">
    <property type="term" value="C:small-subunit processome"/>
    <property type="evidence" value="ECO:0007669"/>
    <property type="project" value="TreeGrafter"/>
</dbReference>
<evidence type="ECO:0000256" key="3">
    <source>
        <dbReference type="ARBA" id="ARBA00023274"/>
    </source>
</evidence>
<dbReference type="GO" id="GO:0022627">
    <property type="term" value="C:cytosolic small ribosomal subunit"/>
    <property type="evidence" value="ECO:0007669"/>
    <property type="project" value="TreeGrafter"/>
</dbReference>
<evidence type="ECO:0000313" key="7">
    <source>
        <dbReference type="WBParaSite" id="EVEC_0000171401-mRNA-1"/>
    </source>
</evidence>
<dbReference type="PANTHER" id="PTHR11278">
    <property type="entry name" value="40S RIBOSOMAL PROTEIN S7"/>
    <property type="match status" value="1"/>
</dbReference>
<dbReference type="WBParaSite" id="EVEC_0000171401-mRNA-1">
    <property type="protein sequence ID" value="EVEC_0000171401-mRNA-1"/>
    <property type="gene ID" value="EVEC_0000171401"/>
</dbReference>
<gene>
    <name evidence="5" type="ORF">EVEC_LOCUS1422</name>
</gene>
<protein>
    <recommendedName>
        <fullName evidence="4">40S ribosomal protein S7</fullName>
    </recommendedName>
</protein>
<name>A0A0N4UW64_ENTVE</name>
<dbReference type="AlphaFoldDB" id="A0A0N4UW64"/>
<evidence type="ECO:0000256" key="1">
    <source>
        <dbReference type="ARBA" id="ARBA00007820"/>
    </source>
</evidence>
<sequence length="194" mass="22189">MPEGVTKIVKPKGRTPTDLEKQVSNALADLEATSDIKASLKELFIVGAKEIELGSRKSLIIFVPVPQLRQFQKIQPRLVRELEKKFSGTHVVFIAKRRIIPKPKRGKNRRPLKQKRPRSRTLTAVHDAMLADLVFPAEVVGRRIRVKLDGKRIMKVHLDKNQQTNVEHKVDTFASVYKHLTGKEVTFEFPEPLF</sequence>
<accession>A0A0N4UW64</accession>
<evidence type="ECO:0000313" key="6">
    <source>
        <dbReference type="Proteomes" id="UP000274131"/>
    </source>
</evidence>